<accession>A0ABW2MZP7</accession>
<organism evidence="1 2">
    <name type="scientific">Nocardioides astragali</name>
    <dbReference type="NCBI Taxonomy" id="1776736"/>
    <lineage>
        <taxon>Bacteria</taxon>
        <taxon>Bacillati</taxon>
        <taxon>Actinomycetota</taxon>
        <taxon>Actinomycetes</taxon>
        <taxon>Propionibacteriales</taxon>
        <taxon>Nocardioidaceae</taxon>
        <taxon>Nocardioides</taxon>
    </lineage>
</organism>
<evidence type="ECO:0000313" key="1">
    <source>
        <dbReference type="EMBL" id="MFC7358888.1"/>
    </source>
</evidence>
<proteinExistence type="predicted"/>
<reference evidence="2" key="1">
    <citation type="journal article" date="2019" name="Int. J. Syst. Evol. Microbiol.">
        <title>The Global Catalogue of Microorganisms (GCM) 10K type strain sequencing project: providing services to taxonomists for standard genome sequencing and annotation.</title>
        <authorList>
            <consortium name="The Broad Institute Genomics Platform"/>
            <consortium name="The Broad Institute Genome Sequencing Center for Infectious Disease"/>
            <person name="Wu L."/>
            <person name="Ma J."/>
        </authorList>
    </citation>
    <scope>NUCLEOTIDE SEQUENCE [LARGE SCALE GENOMIC DNA]</scope>
    <source>
        <strain evidence="2">FCH27</strain>
    </source>
</reference>
<sequence length="77" mass="8916">MDLRVRLLAPTGSDDQYIEWETEVGFVDQWRPTFLMLLGQRGFLDQFTVSMSQFAQLTAVEEREEFDKRFGVPPVGS</sequence>
<name>A0ABW2MZP7_9ACTN</name>
<dbReference type="RefSeq" id="WP_255890337.1">
    <property type="nucleotide sequence ID" value="NZ_JAFMZM010000003.1"/>
</dbReference>
<evidence type="ECO:0000313" key="2">
    <source>
        <dbReference type="Proteomes" id="UP001596524"/>
    </source>
</evidence>
<dbReference type="Proteomes" id="UP001596524">
    <property type="component" value="Unassembled WGS sequence"/>
</dbReference>
<gene>
    <name evidence="1" type="ORF">ACFQO6_01305</name>
</gene>
<keyword evidence="2" id="KW-1185">Reference proteome</keyword>
<comment type="caution">
    <text evidence="1">The sequence shown here is derived from an EMBL/GenBank/DDBJ whole genome shotgun (WGS) entry which is preliminary data.</text>
</comment>
<protein>
    <submittedName>
        <fullName evidence="1">Uncharacterized protein</fullName>
    </submittedName>
</protein>
<dbReference type="EMBL" id="JBHTCH010000001">
    <property type="protein sequence ID" value="MFC7358888.1"/>
    <property type="molecule type" value="Genomic_DNA"/>
</dbReference>